<dbReference type="RefSeq" id="WP_213168264.1">
    <property type="nucleotide sequence ID" value="NZ_CP058559.1"/>
</dbReference>
<evidence type="ECO:0000313" key="1">
    <source>
        <dbReference type="EMBL" id="QNO14512.1"/>
    </source>
</evidence>
<name>A0A7G9W750_ALKCA</name>
<dbReference type="KEGG" id="acae:HYG86_06835"/>
<dbReference type="Proteomes" id="UP000516160">
    <property type="component" value="Chromosome"/>
</dbReference>
<protein>
    <submittedName>
        <fullName evidence="1">Uncharacterized protein</fullName>
    </submittedName>
</protein>
<sequence>MKQVKFGGVQFTANVPPQEINKFVANLPSDRRDSLYEVIKELADNNLINLEGFEYPQDEDC</sequence>
<accession>A0A7G9W750</accession>
<dbReference type="EMBL" id="CP058559">
    <property type="protein sequence ID" value="QNO14512.1"/>
    <property type="molecule type" value="Genomic_DNA"/>
</dbReference>
<organism evidence="1 2">
    <name type="scientific">Alkalicella caledoniensis</name>
    <dbReference type="NCBI Taxonomy" id="2731377"/>
    <lineage>
        <taxon>Bacteria</taxon>
        <taxon>Bacillati</taxon>
        <taxon>Bacillota</taxon>
        <taxon>Clostridia</taxon>
        <taxon>Eubacteriales</taxon>
        <taxon>Proteinivoracaceae</taxon>
        <taxon>Alkalicella</taxon>
    </lineage>
</organism>
<reference evidence="1 2" key="1">
    <citation type="submission" date="2020-07" db="EMBL/GenBank/DDBJ databases">
        <title>Alkalicella. sp. LB2 genome.</title>
        <authorList>
            <person name="Postec A."/>
            <person name="Quemeneur M."/>
        </authorList>
    </citation>
    <scope>NUCLEOTIDE SEQUENCE [LARGE SCALE GENOMIC DNA]</scope>
    <source>
        <strain evidence="1 2">LB2</strain>
    </source>
</reference>
<proteinExistence type="predicted"/>
<dbReference type="AlphaFoldDB" id="A0A7G9W750"/>
<keyword evidence="2" id="KW-1185">Reference proteome</keyword>
<gene>
    <name evidence="1" type="ORF">HYG86_06835</name>
</gene>
<evidence type="ECO:0000313" key="2">
    <source>
        <dbReference type="Proteomes" id="UP000516160"/>
    </source>
</evidence>